<evidence type="ECO:0000256" key="1">
    <source>
        <dbReference type="SAM" id="MobiDB-lite"/>
    </source>
</evidence>
<evidence type="ECO:0000313" key="3">
    <source>
        <dbReference type="Proteomes" id="UP000510821"/>
    </source>
</evidence>
<evidence type="ECO:0000313" key="2">
    <source>
        <dbReference type="EMBL" id="QLJ52785.1"/>
    </source>
</evidence>
<dbReference type="AlphaFoldDB" id="A0A7D5XC66"/>
<feature type="compositionally biased region" description="Basic and acidic residues" evidence="1">
    <location>
        <begin position="13"/>
        <end position="24"/>
    </location>
</feature>
<gene>
    <name evidence="2" type="ORF">Sv326_0610</name>
</gene>
<name>A0A7D5XC66_FERL1</name>
<reference evidence="3" key="1">
    <citation type="submission" date="2020-07" db="EMBL/GenBank/DDBJ databases">
        <title>Metabolic diversity and evolutionary history of the archaeal phylum ###Micrarchaeota### uncovered from a freshwater lake metagenome.</title>
        <authorList>
            <person name="Kadnikov V.V."/>
            <person name="Savvichev A.S."/>
            <person name="Mardanov A.V."/>
            <person name="Beletsky A.V."/>
            <person name="Chupakov A.V."/>
            <person name="Kokryatskaya N.M."/>
            <person name="Pimenov N.V."/>
            <person name="Ravin N.V."/>
        </authorList>
    </citation>
    <scope>NUCLEOTIDE SEQUENCE [LARGE SCALE GENOMIC DNA]</scope>
</reference>
<feature type="region of interest" description="Disordered" evidence="1">
    <location>
        <begin position="1"/>
        <end position="47"/>
    </location>
</feature>
<proteinExistence type="predicted"/>
<dbReference type="EMBL" id="CP058998">
    <property type="protein sequence ID" value="QLJ52785.1"/>
    <property type="molecule type" value="Genomic_DNA"/>
</dbReference>
<feature type="compositionally biased region" description="Acidic residues" evidence="1">
    <location>
        <begin position="25"/>
        <end position="47"/>
    </location>
</feature>
<dbReference type="Proteomes" id="UP000510821">
    <property type="component" value="Chromosome"/>
</dbReference>
<sequence length="47" mass="5560">MGNSKQIYLIGDEMSKHMLEGRGTDEEEEEHEEEDAEEEEEEDEEED</sequence>
<organism evidence="2 3">
    <name type="scientific">Fermentimicrarchaeum limneticum</name>
    <dbReference type="NCBI Taxonomy" id="2795018"/>
    <lineage>
        <taxon>Archaea</taxon>
        <taxon>Candidatus Micrarchaeota</taxon>
        <taxon>Candidatus Fermentimicrarchaeales</taxon>
        <taxon>Candidatus Fermentimicrarchaeaceae</taxon>
        <taxon>Candidatus Fermentimicrarchaeum</taxon>
    </lineage>
</organism>
<accession>A0A7D5XC66</accession>
<dbReference type="KEGG" id="flt:Sv326_0610"/>
<protein>
    <submittedName>
        <fullName evidence="2">Uncharacterized protein</fullName>
    </submittedName>
</protein>